<accession>A0A8S1RGI3</accession>
<reference evidence="1" key="1">
    <citation type="submission" date="2021-01" db="EMBL/GenBank/DDBJ databases">
        <authorList>
            <consortium name="Genoscope - CEA"/>
            <person name="William W."/>
        </authorList>
    </citation>
    <scope>NUCLEOTIDE SEQUENCE</scope>
</reference>
<sequence length="38" mass="4598">MKIQKSLFTIPFKIRLLLLNKLRSEEMYSLYSMAYITI</sequence>
<dbReference type="EMBL" id="CAJJDN010000170">
    <property type="protein sequence ID" value="CAD8126817.1"/>
    <property type="molecule type" value="Genomic_DNA"/>
</dbReference>
<protein>
    <submittedName>
        <fullName evidence="1">Uncharacterized protein</fullName>
    </submittedName>
</protein>
<evidence type="ECO:0000313" key="2">
    <source>
        <dbReference type="Proteomes" id="UP000692954"/>
    </source>
</evidence>
<proteinExistence type="predicted"/>
<comment type="caution">
    <text evidence="1">The sequence shown here is derived from an EMBL/GenBank/DDBJ whole genome shotgun (WGS) entry which is preliminary data.</text>
</comment>
<name>A0A8S1RGI3_9CILI</name>
<dbReference type="AlphaFoldDB" id="A0A8S1RGI3"/>
<keyword evidence="2" id="KW-1185">Reference proteome</keyword>
<organism evidence="1 2">
    <name type="scientific">Paramecium sonneborni</name>
    <dbReference type="NCBI Taxonomy" id="65129"/>
    <lineage>
        <taxon>Eukaryota</taxon>
        <taxon>Sar</taxon>
        <taxon>Alveolata</taxon>
        <taxon>Ciliophora</taxon>
        <taxon>Intramacronucleata</taxon>
        <taxon>Oligohymenophorea</taxon>
        <taxon>Peniculida</taxon>
        <taxon>Parameciidae</taxon>
        <taxon>Paramecium</taxon>
    </lineage>
</organism>
<evidence type="ECO:0000313" key="1">
    <source>
        <dbReference type="EMBL" id="CAD8126817.1"/>
    </source>
</evidence>
<dbReference type="Proteomes" id="UP000692954">
    <property type="component" value="Unassembled WGS sequence"/>
</dbReference>
<gene>
    <name evidence="1" type="ORF">PSON_ATCC_30995.1.T1700116</name>
</gene>